<keyword evidence="3" id="KW-1185">Reference proteome</keyword>
<reference evidence="2 3" key="1">
    <citation type="submission" date="2015-11" db="EMBL/GenBank/DDBJ databases">
        <title>Draft genome sequences of new species of the genus Lactobacillus isolated from orchardgrass silage.</title>
        <authorList>
            <person name="Tohno M."/>
            <person name="Tanizawa Y."/>
            <person name="Arita M."/>
        </authorList>
    </citation>
    <scope>NUCLEOTIDE SEQUENCE [LARGE SCALE GENOMIC DNA]</scope>
    <source>
        <strain evidence="2 3">IWT30</strain>
    </source>
</reference>
<keyword evidence="1" id="KW-0812">Transmembrane</keyword>
<dbReference type="EMBL" id="BCMF01000001">
    <property type="protein sequence ID" value="GAW98118.1"/>
    <property type="molecule type" value="Genomic_DNA"/>
</dbReference>
<dbReference type="Proteomes" id="UP000198374">
    <property type="component" value="Unassembled WGS sequence"/>
</dbReference>
<sequence length="249" mass="27584">MTKFTSLVPAFLRDRFKSLNRIILLMLIAIVATEIYTVVLNREYRAADLQSFASLWSSLAFLVAFIRLSKFNEDVYQNDAIRLIPASDTKIYLSNLCTTLIGLLYFMAVQLVLKLVVSWITGNRFMGVTGFGTSSNRIATTIVVAFGIVLATIIMAWATISLIHLIMLSIDAFLPIGRQKIIRGILYIVISFAIIRLGAVFFQIYGTLMNGLSLGWGAILALLGVLVLVAALEIVANILLMHKFVETAQ</sequence>
<keyword evidence="1" id="KW-1133">Transmembrane helix</keyword>
<dbReference type="RefSeq" id="WP_089107962.1">
    <property type="nucleotide sequence ID" value="NZ_BCMF01000001.1"/>
</dbReference>
<evidence type="ECO:0000313" key="3">
    <source>
        <dbReference type="Proteomes" id="UP000198374"/>
    </source>
</evidence>
<dbReference type="AlphaFoldDB" id="A0A1Z5I8X7"/>
<dbReference type="OrthoDB" id="2248033at2"/>
<accession>A0A1Z5I8X7</accession>
<feature type="transmembrane region" description="Helical" evidence="1">
    <location>
        <begin position="216"/>
        <end position="240"/>
    </location>
</feature>
<feature type="transmembrane region" description="Helical" evidence="1">
    <location>
        <begin position="51"/>
        <end position="70"/>
    </location>
</feature>
<name>A0A1Z5I8X7_9LACO</name>
<feature type="transmembrane region" description="Helical" evidence="1">
    <location>
        <begin position="91"/>
        <end position="117"/>
    </location>
</feature>
<feature type="transmembrane region" description="Helical" evidence="1">
    <location>
        <begin position="137"/>
        <end position="163"/>
    </location>
</feature>
<evidence type="ECO:0000313" key="2">
    <source>
        <dbReference type="EMBL" id="GAW98118.1"/>
    </source>
</evidence>
<evidence type="ECO:0000256" key="1">
    <source>
        <dbReference type="SAM" id="Phobius"/>
    </source>
</evidence>
<comment type="caution">
    <text evidence="2">The sequence shown here is derived from an EMBL/GenBank/DDBJ whole genome shotgun (WGS) entry which is preliminary data.</text>
</comment>
<protein>
    <submittedName>
        <fullName evidence="2">ABC transporter permease protein</fullName>
    </submittedName>
</protein>
<feature type="transmembrane region" description="Helical" evidence="1">
    <location>
        <begin position="21"/>
        <end position="39"/>
    </location>
</feature>
<organism evidence="2 3">
    <name type="scientific">Secundilactobacillus mixtipabuli</name>
    <dbReference type="NCBI Taxonomy" id="1435342"/>
    <lineage>
        <taxon>Bacteria</taxon>
        <taxon>Bacillati</taxon>
        <taxon>Bacillota</taxon>
        <taxon>Bacilli</taxon>
        <taxon>Lactobacillales</taxon>
        <taxon>Lactobacillaceae</taxon>
        <taxon>Secundilactobacillus</taxon>
    </lineage>
</organism>
<proteinExistence type="predicted"/>
<keyword evidence="1" id="KW-0472">Membrane</keyword>
<feature type="transmembrane region" description="Helical" evidence="1">
    <location>
        <begin position="184"/>
        <end position="204"/>
    </location>
</feature>
<gene>
    <name evidence="2" type="ORF">IWT30_00061</name>
</gene>